<sequence length="178" mass="19133">MPSDGQPRAFVLAEHPQHGLLLLRSPGKPKKGKPAHYQLPGGRVDVTDASPAAAAARELLEETGLRVLPARLVRIRVDGVGQRSYFHLQLADADAASVLGGDTAPLSGEEWRLALSHEHDAYYFEPHLDEAANAVALHSGGKNSLAVQVLWQSRGRPGGAVKTPPFPDLIKKFCCLPE</sequence>
<feature type="region of interest" description="Disordered" evidence="1">
    <location>
        <begin position="24"/>
        <end position="44"/>
    </location>
</feature>
<dbReference type="InterPro" id="IPR000086">
    <property type="entry name" value="NUDIX_hydrolase_dom"/>
</dbReference>
<accession>A0A0D3KSE9</accession>
<feature type="domain" description="Nudix hydrolase" evidence="2">
    <location>
        <begin position="2"/>
        <end position="148"/>
    </location>
</feature>
<dbReference type="Pfam" id="PF00293">
    <property type="entry name" value="NUDIX"/>
    <property type="match status" value="1"/>
</dbReference>
<proteinExistence type="predicted"/>
<reference evidence="4" key="1">
    <citation type="journal article" date="2013" name="Nature">
        <title>Pan genome of the phytoplankton Emiliania underpins its global distribution.</title>
        <authorList>
            <person name="Read B.A."/>
            <person name="Kegel J."/>
            <person name="Klute M.J."/>
            <person name="Kuo A."/>
            <person name="Lefebvre S.C."/>
            <person name="Maumus F."/>
            <person name="Mayer C."/>
            <person name="Miller J."/>
            <person name="Monier A."/>
            <person name="Salamov A."/>
            <person name="Young J."/>
            <person name="Aguilar M."/>
            <person name="Claverie J.M."/>
            <person name="Frickenhaus S."/>
            <person name="Gonzalez K."/>
            <person name="Herman E.K."/>
            <person name="Lin Y.C."/>
            <person name="Napier J."/>
            <person name="Ogata H."/>
            <person name="Sarno A.F."/>
            <person name="Shmutz J."/>
            <person name="Schroeder D."/>
            <person name="de Vargas C."/>
            <person name="Verret F."/>
            <person name="von Dassow P."/>
            <person name="Valentin K."/>
            <person name="Van de Peer Y."/>
            <person name="Wheeler G."/>
            <person name="Dacks J.B."/>
            <person name="Delwiche C.F."/>
            <person name="Dyhrman S.T."/>
            <person name="Glockner G."/>
            <person name="John U."/>
            <person name="Richards T."/>
            <person name="Worden A.Z."/>
            <person name="Zhang X."/>
            <person name="Grigoriev I.V."/>
            <person name="Allen A.E."/>
            <person name="Bidle K."/>
            <person name="Borodovsky M."/>
            <person name="Bowler C."/>
            <person name="Brownlee C."/>
            <person name="Cock J.M."/>
            <person name="Elias M."/>
            <person name="Gladyshev V.N."/>
            <person name="Groth M."/>
            <person name="Guda C."/>
            <person name="Hadaegh A."/>
            <person name="Iglesias-Rodriguez M.D."/>
            <person name="Jenkins J."/>
            <person name="Jones B.M."/>
            <person name="Lawson T."/>
            <person name="Leese F."/>
            <person name="Lindquist E."/>
            <person name="Lobanov A."/>
            <person name="Lomsadze A."/>
            <person name="Malik S.B."/>
            <person name="Marsh M.E."/>
            <person name="Mackinder L."/>
            <person name="Mock T."/>
            <person name="Mueller-Roeber B."/>
            <person name="Pagarete A."/>
            <person name="Parker M."/>
            <person name="Probert I."/>
            <person name="Quesneville H."/>
            <person name="Raines C."/>
            <person name="Rensing S.A."/>
            <person name="Riano-Pachon D.M."/>
            <person name="Richier S."/>
            <person name="Rokitta S."/>
            <person name="Shiraiwa Y."/>
            <person name="Soanes D.M."/>
            <person name="van der Giezen M."/>
            <person name="Wahlund T.M."/>
            <person name="Williams B."/>
            <person name="Wilson W."/>
            <person name="Wolfe G."/>
            <person name="Wurch L.L."/>
        </authorList>
    </citation>
    <scope>NUCLEOTIDE SEQUENCE</scope>
</reference>
<dbReference type="SUPFAM" id="SSF55811">
    <property type="entry name" value="Nudix"/>
    <property type="match status" value="1"/>
</dbReference>
<dbReference type="CDD" id="cd02883">
    <property type="entry name" value="NUDIX_Hydrolase"/>
    <property type="match status" value="1"/>
</dbReference>
<dbReference type="AlphaFoldDB" id="A0A0D3KSE9"/>
<protein>
    <recommendedName>
        <fullName evidence="2">Nudix hydrolase domain-containing protein</fullName>
    </recommendedName>
</protein>
<reference evidence="3" key="2">
    <citation type="submission" date="2024-10" db="UniProtKB">
        <authorList>
            <consortium name="EnsemblProtists"/>
        </authorList>
    </citation>
    <scope>IDENTIFICATION</scope>
</reference>
<evidence type="ECO:0000313" key="3">
    <source>
        <dbReference type="EnsemblProtists" id="EOD38684"/>
    </source>
</evidence>
<dbReference type="RefSeq" id="XP_005791113.1">
    <property type="nucleotide sequence ID" value="XM_005791056.1"/>
</dbReference>
<evidence type="ECO:0000313" key="4">
    <source>
        <dbReference type="Proteomes" id="UP000013827"/>
    </source>
</evidence>
<dbReference type="PROSITE" id="PS51462">
    <property type="entry name" value="NUDIX"/>
    <property type="match status" value="1"/>
</dbReference>
<name>A0A0D3KSE9_EMIH1</name>
<evidence type="ECO:0000259" key="2">
    <source>
        <dbReference type="PROSITE" id="PS51462"/>
    </source>
</evidence>
<dbReference type="PaxDb" id="2903-EOD38684"/>
<evidence type="ECO:0000256" key="1">
    <source>
        <dbReference type="SAM" id="MobiDB-lite"/>
    </source>
</evidence>
<dbReference type="KEGG" id="ehx:EMIHUDRAFT_251721"/>
<dbReference type="eggNOG" id="ENOG502S992">
    <property type="taxonomic scope" value="Eukaryota"/>
</dbReference>
<dbReference type="EnsemblProtists" id="EOD38684">
    <property type="protein sequence ID" value="EOD38684"/>
    <property type="gene ID" value="EMIHUDRAFT_251721"/>
</dbReference>
<dbReference type="Proteomes" id="UP000013827">
    <property type="component" value="Unassembled WGS sequence"/>
</dbReference>
<organism evidence="3 4">
    <name type="scientific">Emiliania huxleyi (strain CCMP1516)</name>
    <dbReference type="NCBI Taxonomy" id="280463"/>
    <lineage>
        <taxon>Eukaryota</taxon>
        <taxon>Haptista</taxon>
        <taxon>Haptophyta</taxon>
        <taxon>Prymnesiophyceae</taxon>
        <taxon>Isochrysidales</taxon>
        <taxon>Noelaerhabdaceae</taxon>
        <taxon>Emiliania</taxon>
    </lineage>
</organism>
<keyword evidence="4" id="KW-1185">Reference proteome</keyword>
<dbReference type="GeneID" id="17283954"/>
<dbReference type="HOGENOM" id="CLU_1513281_0_0_1"/>
<dbReference type="Gene3D" id="3.90.79.10">
    <property type="entry name" value="Nucleoside Triphosphate Pyrophosphohydrolase"/>
    <property type="match status" value="1"/>
</dbReference>
<dbReference type="InterPro" id="IPR015797">
    <property type="entry name" value="NUDIX_hydrolase-like_dom_sf"/>
</dbReference>